<dbReference type="InterPro" id="IPR010982">
    <property type="entry name" value="Lambda_DNA-bd_dom_sf"/>
</dbReference>
<protein>
    <submittedName>
        <fullName evidence="2">Helix-turn-helix transcriptional regulator</fullName>
    </submittedName>
</protein>
<sequence>MELNNEDDDRATPRSVLGRRLRRLRETAGLSQRALADKVGYPHTYLSRVERGEQLPSEALAEALDAHFATDGLFVELLSMAQDASIPDYGRAVLESERKAARIQVFGSSLIPGLLQTKDYARALFRTSLAGESVERIEEHVATRMRRKRVFERADSPLYWAIMDEAALKRPIGGTECMCGQIRHVLKVAESPHVALQALPFSQGEHPMLGGSLSLLTLRNGATIGYVESFFSGEQVESAGKILELTHMFDIARSKALPESETLDLLSSYLREYEDEDDS</sequence>
<accession>A0ABZ1FGM4</accession>
<dbReference type="RefSeq" id="WP_326619078.1">
    <property type="nucleotide sequence ID" value="NZ_CP109106.1"/>
</dbReference>
<organism evidence="2 3">
    <name type="scientific">Streptomyces decoyicus</name>
    <dbReference type="NCBI Taxonomy" id="249567"/>
    <lineage>
        <taxon>Bacteria</taxon>
        <taxon>Bacillati</taxon>
        <taxon>Actinomycetota</taxon>
        <taxon>Actinomycetes</taxon>
        <taxon>Kitasatosporales</taxon>
        <taxon>Streptomycetaceae</taxon>
        <taxon>Streptomyces</taxon>
    </lineage>
</organism>
<feature type="domain" description="HTH cro/C1-type" evidence="1">
    <location>
        <begin position="21"/>
        <end position="73"/>
    </location>
</feature>
<evidence type="ECO:0000313" key="2">
    <source>
        <dbReference type="EMBL" id="WSB69555.1"/>
    </source>
</evidence>
<evidence type="ECO:0000259" key="1">
    <source>
        <dbReference type="PROSITE" id="PS50943"/>
    </source>
</evidence>
<dbReference type="EMBL" id="CP109106">
    <property type="protein sequence ID" value="WSB69555.1"/>
    <property type="molecule type" value="Genomic_DNA"/>
</dbReference>
<dbReference type="Proteomes" id="UP001344251">
    <property type="component" value="Chromosome"/>
</dbReference>
<dbReference type="PROSITE" id="PS50943">
    <property type="entry name" value="HTH_CROC1"/>
    <property type="match status" value="1"/>
</dbReference>
<dbReference type="InterPro" id="IPR001387">
    <property type="entry name" value="Cro/C1-type_HTH"/>
</dbReference>
<name>A0ABZ1FGM4_9ACTN</name>
<dbReference type="SMART" id="SM00530">
    <property type="entry name" value="HTH_XRE"/>
    <property type="match status" value="1"/>
</dbReference>
<dbReference type="InterPro" id="IPR043917">
    <property type="entry name" value="DUF5753"/>
</dbReference>
<dbReference type="Pfam" id="PF19054">
    <property type="entry name" value="DUF5753"/>
    <property type="match status" value="1"/>
</dbReference>
<reference evidence="2 3" key="1">
    <citation type="submission" date="2022-10" db="EMBL/GenBank/DDBJ databases">
        <title>The complete genomes of actinobacterial strains from the NBC collection.</title>
        <authorList>
            <person name="Joergensen T.S."/>
            <person name="Alvarez Arevalo M."/>
            <person name="Sterndorff E.B."/>
            <person name="Faurdal D."/>
            <person name="Vuksanovic O."/>
            <person name="Mourched A.-S."/>
            <person name="Charusanti P."/>
            <person name="Shaw S."/>
            <person name="Blin K."/>
            <person name="Weber T."/>
        </authorList>
    </citation>
    <scope>NUCLEOTIDE SEQUENCE [LARGE SCALE GENOMIC DNA]</scope>
    <source>
        <strain evidence="2 3">NBC 01774</strain>
    </source>
</reference>
<proteinExistence type="predicted"/>
<dbReference type="Gene3D" id="1.10.260.40">
    <property type="entry name" value="lambda repressor-like DNA-binding domains"/>
    <property type="match status" value="1"/>
</dbReference>
<dbReference type="CDD" id="cd00093">
    <property type="entry name" value="HTH_XRE"/>
    <property type="match status" value="1"/>
</dbReference>
<keyword evidence="3" id="KW-1185">Reference proteome</keyword>
<evidence type="ECO:0000313" key="3">
    <source>
        <dbReference type="Proteomes" id="UP001344251"/>
    </source>
</evidence>
<dbReference type="Pfam" id="PF13560">
    <property type="entry name" value="HTH_31"/>
    <property type="match status" value="1"/>
</dbReference>
<dbReference type="SUPFAM" id="SSF47413">
    <property type="entry name" value="lambda repressor-like DNA-binding domains"/>
    <property type="match status" value="1"/>
</dbReference>
<gene>
    <name evidence="2" type="ORF">OG863_17240</name>
</gene>